<dbReference type="Proteomes" id="UP000192277">
    <property type="component" value="Unassembled WGS sequence"/>
</dbReference>
<keyword evidence="9" id="KW-1185">Reference proteome</keyword>
<feature type="domain" description="DNA2/NAM7 helicase helicase" evidence="6">
    <location>
        <begin position="678"/>
        <end position="762"/>
    </location>
</feature>
<dbReference type="InterPro" id="IPR050534">
    <property type="entry name" value="Coronavir_polyprotein_1ab"/>
</dbReference>
<dbReference type="CDD" id="cd18808">
    <property type="entry name" value="SF1_C_Upf1"/>
    <property type="match status" value="1"/>
</dbReference>
<dbReference type="Gene3D" id="3.40.50.300">
    <property type="entry name" value="P-loop containing nucleotide triphosphate hydrolases"/>
    <property type="match status" value="2"/>
</dbReference>
<dbReference type="InterPro" id="IPR041679">
    <property type="entry name" value="DNA2/NAM7-like_C"/>
</dbReference>
<evidence type="ECO:0000256" key="2">
    <source>
        <dbReference type="ARBA" id="ARBA00022741"/>
    </source>
</evidence>
<evidence type="ECO:0000259" key="7">
    <source>
        <dbReference type="Pfam" id="PF13087"/>
    </source>
</evidence>
<keyword evidence="4" id="KW-0347">Helicase</keyword>
<sequence length="1118" mass="127545">MTTIDSQKAQAFYAELILIQHSKAEPTERFSNLSSAFYKLIKTSTNEELVAFRNFYARFRYLLSQLNMSVTERQNLDAFRRFIKEGNINKTTPKAIQQGIALLYRLVKLLSNDKTNTKELDTLPYSDGYFLKLVPQRKYDTLTNLKILVAAWSEITDYKGNACFTLQGYDLENMEGLVEILVKAQPHANLTPIRQLLTPGAILQLQNITYTGKAGNQYTTTYESLIALEPDFLVDATAVGECFLSAQQSSSDLFFLGKVVDELPGIPALKGSMVGYFLDEIVRDKKQDLEAVYKKAQKSNALKAAQFGNLQMQLVKQSIFNEHLKNIKTLVETQKGKEIWIEPTYFSKEFGLQGRIDLLGINKKLNSKDIVELKSGSPTNHVVHIARVNHKMQVVCYDLLLQSTYGQNRQGANAVFYSQCTTLPYRSIVSERGEKIDVLHIRNEITAKIYQLANGDFSLLRKIKHEGVTDPGFKRDQLTQFRAHYDPSRIASQYYEELLAFTLREMINAKVGDMLKEDREDNQNGFAGLWLDNQLAKEQDFRILFDMNIKQIDEENGQIHLTYNNDIPHSFRKGDLVILYPRSEDGYSPLKQHILKGTLSALGLNSMTINLFNIQTDYTFLRAHQYWAIEPDILERNNWSTISSLFNILCCSDRKKKLLFGHEEPKSETSISYNNQHLTSKQNQVIQQALNARDYYLLQGPPGTGKTSTFLVNYMQEQICKTKDKIIVLAFTNKAVDKICESFNKPINSKYTIPYLRLGTNMINDEHLFTKRISGDNPDTWKQLIDSHQVIVSTVATFQNNWLLLKKLTGNFNQVIIDEASQLTEATLAGILVLFEKFILIGDHKQLPSVVTQDAKTCITGNKYLNNLGVTDLRTSLFERLTRNAINKKWGNAYGQLTHHYRMHEDIAGLISQHYREPLMSMKLQQKTKAAPYKLTVDDPLFELTASRIVFIESIPENALKKNEQEAIVAAFITQHLIDTGIVTPAEIGIVTPFRAQIAEIKRHLRPDILLNENFIIDTVERYQGDERKIILFSSTVCHARQIPSMQSIAAGDTDKTDRKLLVSISRASEQFILLGNSAVLRTSKQYQELILQIESKNGFIDKQFSENIITYRELIAE</sequence>
<proteinExistence type="inferred from homology"/>
<evidence type="ECO:0000256" key="4">
    <source>
        <dbReference type="ARBA" id="ARBA00022806"/>
    </source>
</evidence>
<dbReference type="EMBL" id="LWBO01000003">
    <property type="protein sequence ID" value="OQP53213.1"/>
    <property type="molecule type" value="Genomic_DNA"/>
</dbReference>
<evidence type="ECO:0000259" key="6">
    <source>
        <dbReference type="Pfam" id="PF13086"/>
    </source>
</evidence>
<evidence type="ECO:0000313" key="8">
    <source>
        <dbReference type="EMBL" id="OQP53213.1"/>
    </source>
</evidence>
<dbReference type="Pfam" id="PF13086">
    <property type="entry name" value="AAA_11"/>
    <property type="match status" value="2"/>
</dbReference>
<evidence type="ECO:0000256" key="3">
    <source>
        <dbReference type="ARBA" id="ARBA00022801"/>
    </source>
</evidence>
<dbReference type="RefSeq" id="WP_014218245.1">
    <property type="nucleotide sequence ID" value="NZ_LWBO01000003.1"/>
</dbReference>
<evidence type="ECO:0008006" key="10">
    <source>
        <dbReference type="Google" id="ProtNLM"/>
    </source>
</evidence>
<gene>
    <name evidence="8" type="ORF">A4D02_22740</name>
</gene>
<dbReference type="InterPro" id="IPR041677">
    <property type="entry name" value="DNA2/NAM7_AAA_11"/>
</dbReference>
<reference evidence="8 9" key="1">
    <citation type="submission" date="2016-04" db="EMBL/GenBank/DDBJ databases">
        <authorList>
            <person name="Chen L."/>
            <person name="Zhuang W."/>
            <person name="Wang G."/>
        </authorList>
    </citation>
    <scope>NUCLEOTIDE SEQUENCE [LARGE SCALE GENOMIC DNA]</scope>
    <source>
        <strain evidence="9">GR20</strain>
    </source>
</reference>
<evidence type="ECO:0000313" key="9">
    <source>
        <dbReference type="Proteomes" id="UP000192277"/>
    </source>
</evidence>
<dbReference type="SUPFAM" id="SSF52540">
    <property type="entry name" value="P-loop containing nucleoside triphosphate hydrolases"/>
    <property type="match status" value="1"/>
</dbReference>
<evidence type="ECO:0000256" key="1">
    <source>
        <dbReference type="ARBA" id="ARBA00007913"/>
    </source>
</evidence>
<dbReference type="PANTHER" id="PTHR43788:SF8">
    <property type="entry name" value="DNA-BINDING PROTEIN SMUBP-2"/>
    <property type="match status" value="1"/>
</dbReference>
<keyword evidence="3" id="KW-0378">Hydrolase</keyword>
<dbReference type="PANTHER" id="PTHR43788">
    <property type="entry name" value="DNA2/NAM7 HELICASE FAMILY MEMBER"/>
    <property type="match status" value="1"/>
</dbReference>
<evidence type="ECO:0000256" key="5">
    <source>
        <dbReference type="ARBA" id="ARBA00022840"/>
    </source>
</evidence>
<comment type="similarity">
    <text evidence="1">Belongs to the DNA2/NAM7 helicase family.</text>
</comment>
<dbReference type="Pfam" id="PF13087">
    <property type="entry name" value="AAA_12"/>
    <property type="match status" value="1"/>
</dbReference>
<keyword evidence="5" id="KW-0067">ATP-binding</keyword>
<dbReference type="InterPro" id="IPR011604">
    <property type="entry name" value="PDDEXK-like_dom_sf"/>
</dbReference>
<feature type="domain" description="DNA2/NAM7 helicase-like C-terminal" evidence="7">
    <location>
        <begin position="874"/>
        <end position="1078"/>
    </location>
</feature>
<dbReference type="InterPro" id="IPR047187">
    <property type="entry name" value="SF1_C_Upf1"/>
</dbReference>
<comment type="caution">
    <text evidence="8">The sequence shown here is derived from an EMBL/GenBank/DDBJ whole genome shotgun (WGS) entry which is preliminary data.</text>
</comment>
<feature type="domain" description="DNA2/NAM7 helicase helicase" evidence="6">
    <location>
        <begin position="782"/>
        <end position="852"/>
    </location>
</feature>
<dbReference type="InterPro" id="IPR027417">
    <property type="entry name" value="P-loop_NTPase"/>
</dbReference>
<protein>
    <recommendedName>
        <fullName evidence="10">DNA helicase</fullName>
    </recommendedName>
</protein>
<keyword evidence="2" id="KW-0547">Nucleotide-binding</keyword>
<accession>A0ABX3P1Y2</accession>
<name>A0ABX3P1Y2_9BACT</name>
<dbReference type="Gene3D" id="3.90.320.10">
    <property type="match status" value="1"/>
</dbReference>
<organism evidence="8 9">
    <name type="scientific">Niastella koreensis</name>
    <dbReference type="NCBI Taxonomy" id="354356"/>
    <lineage>
        <taxon>Bacteria</taxon>
        <taxon>Pseudomonadati</taxon>
        <taxon>Bacteroidota</taxon>
        <taxon>Chitinophagia</taxon>
        <taxon>Chitinophagales</taxon>
        <taxon>Chitinophagaceae</taxon>
        <taxon>Niastella</taxon>
    </lineage>
</organism>